<feature type="region of interest" description="Disordered" evidence="14">
    <location>
        <begin position="1"/>
        <end position="138"/>
    </location>
</feature>
<dbReference type="CDD" id="cd14007">
    <property type="entry name" value="STKc_Aurora"/>
    <property type="match status" value="1"/>
</dbReference>
<dbReference type="InterPro" id="IPR000719">
    <property type="entry name" value="Prot_kinase_dom"/>
</dbReference>
<dbReference type="FunFam" id="3.30.200.20:FF:000042">
    <property type="entry name" value="Aurora kinase A"/>
    <property type="match status" value="1"/>
</dbReference>
<feature type="active site" description="Proton acceptor" evidence="8">
    <location>
        <position position="271"/>
    </location>
</feature>
<dbReference type="SMART" id="SM00220">
    <property type="entry name" value="S_TKc"/>
    <property type="match status" value="1"/>
</dbReference>
<dbReference type="InterPro" id="IPR030616">
    <property type="entry name" value="Aur-like"/>
</dbReference>
<keyword evidence="3 9" id="KW-0547">Nucleotide-binding</keyword>
<evidence type="ECO:0000259" key="15">
    <source>
        <dbReference type="PROSITE" id="PS50011"/>
    </source>
</evidence>
<dbReference type="PROSITE" id="PS00108">
    <property type="entry name" value="PROTEIN_KINASE_ST"/>
    <property type="match status" value="1"/>
</dbReference>
<dbReference type="FunFam" id="1.10.510.10:FF:000235">
    <property type="entry name" value="Serine/threonine-protein kinase ark1"/>
    <property type="match status" value="1"/>
</dbReference>
<gene>
    <name evidence="16" type="ORF">CBR_g45369</name>
</gene>
<feature type="compositionally biased region" description="Polar residues" evidence="14">
    <location>
        <begin position="59"/>
        <end position="83"/>
    </location>
</feature>
<dbReference type="GO" id="GO:0004674">
    <property type="term" value="F:protein serine/threonine kinase activity"/>
    <property type="evidence" value="ECO:0007669"/>
    <property type="project" value="UniProtKB-KW"/>
</dbReference>
<evidence type="ECO:0000256" key="1">
    <source>
        <dbReference type="ARBA" id="ARBA00022527"/>
    </source>
</evidence>
<feature type="binding site" evidence="9">
    <location>
        <begin position="275"/>
        <end position="276"/>
    </location>
    <ligand>
        <name>ATP</name>
        <dbReference type="ChEBI" id="CHEBI:30616"/>
    </ligand>
</feature>
<keyword evidence="2 13" id="KW-0808">Transferase</keyword>
<evidence type="ECO:0000256" key="13">
    <source>
        <dbReference type="RuleBase" id="RU367134"/>
    </source>
</evidence>
<feature type="binding site" evidence="9">
    <location>
        <position position="158"/>
    </location>
    <ligand>
        <name>ATP</name>
        <dbReference type="ChEBI" id="CHEBI:30616"/>
    </ligand>
</feature>
<feature type="binding site" evidence="9 11">
    <location>
        <position position="177"/>
    </location>
    <ligand>
        <name>ATP</name>
        <dbReference type="ChEBI" id="CHEBI:30616"/>
    </ligand>
</feature>
<dbReference type="OMA" id="ANALVYC"/>
<dbReference type="Gene3D" id="1.10.510.10">
    <property type="entry name" value="Transferase(Phosphotransferase) domain 1"/>
    <property type="match status" value="1"/>
</dbReference>
<dbReference type="PROSITE" id="PS50011">
    <property type="entry name" value="PROTEIN_KINASE_DOM"/>
    <property type="match status" value="1"/>
</dbReference>
<dbReference type="OrthoDB" id="377346at2759"/>
<dbReference type="GO" id="GO:0005524">
    <property type="term" value="F:ATP binding"/>
    <property type="evidence" value="ECO:0007669"/>
    <property type="project" value="UniProtKB-UniRule"/>
</dbReference>
<dbReference type="InterPro" id="IPR008271">
    <property type="entry name" value="Ser/Thr_kinase_AS"/>
</dbReference>
<comment type="catalytic activity">
    <reaction evidence="6 13">
        <text>L-threonyl-[protein] + ATP = O-phospho-L-threonyl-[protein] + ADP + H(+)</text>
        <dbReference type="Rhea" id="RHEA:46608"/>
        <dbReference type="Rhea" id="RHEA-COMP:11060"/>
        <dbReference type="Rhea" id="RHEA-COMP:11605"/>
        <dbReference type="ChEBI" id="CHEBI:15378"/>
        <dbReference type="ChEBI" id="CHEBI:30013"/>
        <dbReference type="ChEBI" id="CHEBI:30616"/>
        <dbReference type="ChEBI" id="CHEBI:61977"/>
        <dbReference type="ChEBI" id="CHEBI:456216"/>
        <dbReference type="EC" id="2.7.11.1"/>
    </reaction>
</comment>
<dbReference type="STRING" id="69332.A0A388LYM0"/>
<evidence type="ECO:0000256" key="10">
    <source>
        <dbReference type="PIRSR" id="PIRSR630616-3"/>
    </source>
</evidence>
<dbReference type="Gramene" id="GBG87309">
    <property type="protein sequence ID" value="GBG87309"/>
    <property type="gene ID" value="CBR_g45369"/>
</dbReference>
<dbReference type="PROSITE" id="PS00107">
    <property type="entry name" value="PROTEIN_KINASE_ATP"/>
    <property type="match status" value="1"/>
</dbReference>
<accession>A0A388LYM0</accession>
<dbReference type="EC" id="2.7.11.1" evidence="13"/>
<comment type="catalytic activity">
    <reaction evidence="7 13">
        <text>L-seryl-[protein] + ATP = O-phospho-L-seryl-[protein] + ADP + H(+)</text>
        <dbReference type="Rhea" id="RHEA:17989"/>
        <dbReference type="Rhea" id="RHEA-COMP:9863"/>
        <dbReference type="Rhea" id="RHEA-COMP:11604"/>
        <dbReference type="ChEBI" id="CHEBI:15378"/>
        <dbReference type="ChEBI" id="CHEBI:29999"/>
        <dbReference type="ChEBI" id="CHEBI:30616"/>
        <dbReference type="ChEBI" id="CHEBI:83421"/>
        <dbReference type="ChEBI" id="CHEBI:456216"/>
        <dbReference type="EC" id="2.7.11.1"/>
    </reaction>
</comment>
<organism evidence="16 17">
    <name type="scientific">Chara braunii</name>
    <name type="common">Braun's stonewort</name>
    <dbReference type="NCBI Taxonomy" id="69332"/>
    <lineage>
        <taxon>Eukaryota</taxon>
        <taxon>Viridiplantae</taxon>
        <taxon>Streptophyta</taxon>
        <taxon>Charophyceae</taxon>
        <taxon>Charales</taxon>
        <taxon>Characeae</taxon>
        <taxon>Chara</taxon>
    </lineage>
</organism>
<evidence type="ECO:0000256" key="9">
    <source>
        <dbReference type="PIRSR" id="PIRSR630616-2"/>
    </source>
</evidence>
<comment type="caution">
    <text evidence="16">The sequence shown here is derived from an EMBL/GenBank/DDBJ whole genome shotgun (WGS) entry which is preliminary data.</text>
</comment>
<feature type="domain" description="Protein kinase" evidence="15">
    <location>
        <begin position="148"/>
        <end position="385"/>
    </location>
</feature>
<name>A0A388LYM0_CHABU</name>
<sequence>MATAVGSPRRKENKERVHDQQQMRPCSTLRKPTTPGKASLKADDKAPARTGACRVPLKVNNSPDNGPVGLSTSAPQHILQSKNVPRAQGTPGKTRMPGAARVVNAQAGVKSVSSPSKMQKPREGSVGSEASKSTTSSKDDKRWSLAHFDIGKPLGRGKFGNVYLAREKKSKYIVALKVLFKSQLQQSNVEHQLRREIEIQSHLRHPNILRLYGYFYDEVRVYLILEYAAKGELYKELQKYKYFSEMRAATYIMSLANALVYCHSKHVIHRDIKPENLLVGIKGELKIADFGWSVHAPNSRRHTLCGTLDYLPPEMIEGADHDASVDLWSLGVLCYEFLYGVPPFEAQGHNETYKSSWLRIQRRGLFWRRCSSTLGLRRKLIHPGG</sequence>
<evidence type="ECO:0000256" key="3">
    <source>
        <dbReference type="ARBA" id="ARBA00022741"/>
    </source>
</evidence>
<evidence type="ECO:0000256" key="2">
    <source>
        <dbReference type="ARBA" id="ARBA00022679"/>
    </source>
</evidence>
<keyword evidence="4 13" id="KW-0418">Kinase</keyword>
<evidence type="ECO:0000313" key="16">
    <source>
        <dbReference type="EMBL" id="GBG87309.1"/>
    </source>
</evidence>
<feature type="cross-link" description="Glycyl lysine isopeptide (Lys-Gly) (interchain with G-Cter in SUMO2)" evidence="10">
    <location>
        <position position="273"/>
    </location>
</feature>
<dbReference type="SUPFAM" id="SSF56112">
    <property type="entry name" value="Protein kinase-like (PK-like)"/>
    <property type="match status" value="1"/>
</dbReference>
<evidence type="ECO:0000256" key="6">
    <source>
        <dbReference type="ARBA" id="ARBA00047899"/>
    </source>
</evidence>
<feature type="binding site" evidence="9">
    <location>
        <begin position="226"/>
        <end position="228"/>
    </location>
    <ligand>
        <name>ATP</name>
        <dbReference type="ChEBI" id="CHEBI:30616"/>
    </ligand>
</feature>
<reference evidence="16 17" key="1">
    <citation type="journal article" date="2018" name="Cell">
        <title>The Chara Genome: Secondary Complexity and Implications for Plant Terrestrialization.</title>
        <authorList>
            <person name="Nishiyama T."/>
            <person name="Sakayama H."/>
            <person name="Vries J.D."/>
            <person name="Buschmann H."/>
            <person name="Saint-Marcoux D."/>
            <person name="Ullrich K.K."/>
            <person name="Haas F.B."/>
            <person name="Vanderstraeten L."/>
            <person name="Becker D."/>
            <person name="Lang D."/>
            <person name="Vosolsobe S."/>
            <person name="Rombauts S."/>
            <person name="Wilhelmsson P.K.I."/>
            <person name="Janitza P."/>
            <person name="Kern R."/>
            <person name="Heyl A."/>
            <person name="Rumpler F."/>
            <person name="Villalobos L.I.A.C."/>
            <person name="Clay J.M."/>
            <person name="Skokan R."/>
            <person name="Toyoda A."/>
            <person name="Suzuki Y."/>
            <person name="Kagoshima H."/>
            <person name="Schijlen E."/>
            <person name="Tajeshwar N."/>
            <person name="Catarino B."/>
            <person name="Hetherington A.J."/>
            <person name="Saltykova A."/>
            <person name="Bonnot C."/>
            <person name="Breuninger H."/>
            <person name="Symeonidi A."/>
            <person name="Radhakrishnan G.V."/>
            <person name="Van Nieuwerburgh F."/>
            <person name="Deforce D."/>
            <person name="Chang C."/>
            <person name="Karol K.G."/>
            <person name="Hedrich R."/>
            <person name="Ulvskov P."/>
            <person name="Glockner G."/>
            <person name="Delwiche C.F."/>
            <person name="Petrasek J."/>
            <person name="Van de Peer Y."/>
            <person name="Friml J."/>
            <person name="Beilby M."/>
            <person name="Dolan L."/>
            <person name="Kohara Y."/>
            <person name="Sugano S."/>
            <person name="Fujiyama A."/>
            <person name="Delaux P.-M."/>
            <person name="Quint M."/>
            <person name="TheiBen G."/>
            <person name="Hagemann M."/>
            <person name="Harholt J."/>
            <person name="Dunand C."/>
            <person name="Zachgo S."/>
            <person name="Langdale J."/>
            <person name="Maumus F."/>
            <person name="Straeten D.V.D."/>
            <person name="Gould S.B."/>
            <person name="Rensing S.A."/>
        </authorList>
    </citation>
    <scope>NUCLEOTIDE SEQUENCE [LARGE SCALE GENOMIC DNA]</scope>
    <source>
        <strain evidence="16 17">S276</strain>
    </source>
</reference>
<dbReference type="Gene3D" id="3.30.200.20">
    <property type="entry name" value="Phosphorylase Kinase, domain 1"/>
    <property type="match status" value="1"/>
</dbReference>
<evidence type="ECO:0000256" key="11">
    <source>
        <dbReference type="PROSITE-ProRule" id="PRU10141"/>
    </source>
</evidence>
<dbReference type="InterPro" id="IPR017441">
    <property type="entry name" value="Protein_kinase_ATP_BS"/>
</dbReference>
<keyword evidence="1 12" id="KW-0723">Serine/threonine-protein kinase</keyword>
<keyword evidence="17" id="KW-1185">Reference proteome</keyword>
<proteinExistence type="inferred from homology"/>
<evidence type="ECO:0000256" key="5">
    <source>
        <dbReference type="ARBA" id="ARBA00022840"/>
    </source>
</evidence>
<evidence type="ECO:0000313" key="17">
    <source>
        <dbReference type="Proteomes" id="UP000265515"/>
    </source>
</evidence>
<evidence type="ECO:0000256" key="8">
    <source>
        <dbReference type="PIRSR" id="PIRSR630616-1"/>
    </source>
</evidence>
<feature type="compositionally biased region" description="Basic and acidic residues" evidence="14">
    <location>
        <begin position="9"/>
        <end position="21"/>
    </location>
</feature>
<feature type="binding site" evidence="9">
    <location>
        <position position="289"/>
    </location>
    <ligand>
        <name>ATP</name>
        <dbReference type="ChEBI" id="CHEBI:30616"/>
    </ligand>
</feature>
<evidence type="ECO:0000256" key="7">
    <source>
        <dbReference type="ARBA" id="ARBA00048679"/>
    </source>
</evidence>
<dbReference type="AlphaFoldDB" id="A0A388LYM0"/>
<dbReference type="PANTHER" id="PTHR24350">
    <property type="entry name" value="SERINE/THREONINE-PROTEIN KINASE IAL-RELATED"/>
    <property type="match status" value="1"/>
</dbReference>
<dbReference type="EMBL" id="BFEA01000606">
    <property type="protein sequence ID" value="GBG87309.1"/>
    <property type="molecule type" value="Genomic_DNA"/>
</dbReference>
<protein>
    <recommendedName>
        <fullName evidence="13">Aurora kinase</fullName>
        <ecNumber evidence="13">2.7.11.1</ecNumber>
    </recommendedName>
</protein>
<evidence type="ECO:0000256" key="12">
    <source>
        <dbReference type="RuleBase" id="RU000304"/>
    </source>
</evidence>
<evidence type="ECO:0000256" key="14">
    <source>
        <dbReference type="SAM" id="MobiDB-lite"/>
    </source>
</evidence>
<comment type="similarity">
    <text evidence="13">Belongs to the protein kinase superfamily. Ser/Thr protein kinase family. Aurora subfamily.</text>
</comment>
<dbReference type="Proteomes" id="UP000265515">
    <property type="component" value="Unassembled WGS sequence"/>
</dbReference>
<evidence type="ECO:0000256" key="4">
    <source>
        <dbReference type="ARBA" id="ARBA00022777"/>
    </source>
</evidence>
<dbReference type="InterPro" id="IPR011009">
    <property type="entry name" value="Kinase-like_dom_sf"/>
</dbReference>
<keyword evidence="5 9" id="KW-0067">ATP-binding</keyword>
<dbReference type="Pfam" id="PF00069">
    <property type="entry name" value="Pkinase"/>
    <property type="match status" value="1"/>
</dbReference>